<proteinExistence type="predicted"/>
<dbReference type="KEGG" id="vg:19686706"/>
<organism evidence="3 4">
    <name type="scientific">Pseudomonas phage vB_PaeS_SCH_Ab26</name>
    <dbReference type="NCBI Taxonomy" id="1476390"/>
    <lineage>
        <taxon>Viruses</taxon>
        <taxon>Duplodnaviria</taxon>
        <taxon>Heunggongvirae</taxon>
        <taxon>Uroviricota</taxon>
        <taxon>Caudoviricetes</taxon>
        <taxon>Jondennisvirinae</taxon>
        <taxon>Septimatrevirus</taxon>
        <taxon>Septimatrevirus Ab26</taxon>
    </lineage>
</organism>
<protein>
    <submittedName>
        <fullName evidence="3">Portal protein</fullName>
    </submittedName>
</protein>
<accession>A0A060RFJ4</accession>
<evidence type="ECO:0000313" key="4">
    <source>
        <dbReference type="Proteomes" id="UP000026986"/>
    </source>
</evidence>
<feature type="region of interest" description="Disordered" evidence="1">
    <location>
        <begin position="491"/>
        <end position="510"/>
    </location>
</feature>
<evidence type="ECO:0000259" key="2">
    <source>
        <dbReference type="Pfam" id="PF13264"/>
    </source>
</evidence>
<name>A0A060RFJ4_9CAUD</name>
<dbReference type="InterPro" id="IPR025129">
    <property type="entry name" value="DUF4055"/>
</dbReference>
<feature type="compositionally biased region" description="Gly residues" evidence="1">
    <location>
        <begin position="500"/>
        <end position="510"/>
    </location>
</feature>
<dbReference type="GeneID" id="19686706"/>
<dbReference type="Pfam" id="PF13264">
    <property type="entry name" value="DUF4055"/>
    <property type="match status" value="1"/>
</dbReference>
<keyword evidence="4" id="KW-1185">Reference proteome</keyword>
<gene>
    <name evidence="3" type="primary">ORF07</name>
</gene>
<dbReference type="OrthoDB" id="6443at10239"/>
<reference evidence="3 4" key="2">
    <citation type="journal article" date="2015" name="PLoS ONE">
        <title>Investigation of a Large Collection of Pseudomonas aeruginosa Bacteriophages Collected from a Single Environmental Source in Abidjan, Cote d'Ivoire.</title>
        <authorList>
            <person name="Essoh C."/>
            <person name="Latino L."/>
            <person name="Midoux C."/>
            <person name="Blouin Y."/>
            <person name="Loukou G."/>
            <person name="Nguetta S.P."/>
            <person name="Lathro S."/>
            <person name="Cablanmian A."/>
            <person name="Kouassi A.K."/>
            <person name="Vergnaud G."/>
            <person name="Pourcel C."/>
        </authorList>
    </citation>
    <scope>NUCLEOTIDE SEQUENCE [LARGE SCALE GENOMIC DNA]</scope>
</reference>
<dbReference type="EMBL" id="HG962376">
    <property type="protein sequence ID" value="CDN96768.1"/>
    <property type="molecule type" value="Genomic_DNA"/>
</dbReference>
<evidence type="ECO:0000256" key="1">
    <source>
        <dbReference type="SAM" id="MobiDB-lite"/>
    </source>
</evidence>
<dbReference type="Proteomes" id="UP000026986">
    <property type="component" value="Segment"/>
</dbReference>
<feature type="domain" description="DUF4055" evidence="2">
    <location>
        <begin position="280"/>
        <end position="417"/>
    </location>
</feature>
<evidence type="ECO:0000313" key="3">
    <source>
        <dbReference type="EMBL" id="CDN96768.1"/>
    </source>
</evidence>
<sequence length="510" mass="56071">MLCQLKGIEIMPNVSFIRPELGKLLPLYYLIRDAIAGEPTVKGARTTYLPMPNAEDQSKENKARYEAYLKRAVFYNVARRTLFGLVGQVFMRDPVVKVPALLNPLVANATGSGINLTQLAKRAVSLNLAYSRAGLLVDYPTTEAEGGASIADLEAGRIRPTLYVYSPTEIINWRTTDRGAEEVLSLVVLFETWCAADDGFEMKTSGQFRVLRLDEEGYYVHEIWREPQPTKADGTKIPKGNYQQHVVYKPTDAQGKRLTEIPFMFIGSENNDSNPDNPNFYDLASLNMAHYRNSADYEESCYIVGQPTPVLIGLTEEWVTNVLKGSVNFGSRGGIPLPAGADAKLLQASENTMLKEAMDTKERQMVALGAKLVEQKEVQRTATEAELEAASEGSTLSSATKNVSAAFEWALKWAARWVGQADSGVKFELNTDFDIARMTPEERRSLVEEWQKGAITFEEMRTGLRKAGVATEDDAKAKEKIAKDTAEAMALATPANVPGDGSGGDNVGNS</sequence>
<reference evidence="4" key="1">
    <citation type="submission" date="2014-02" db="EMBL/GenBank/DDBJ databases">
        <title>Evolution of Pseudomonas aeruginosa bacteriophages collected in Abidjan.</title>
        <authorList>
            <person name="Essoh C."/>
            <person name="Latino L."/>
            <person name="Blouin Y."/>
            <person name="Loukou G."/>
            <person name="Nguetta S.M."/>
            <person name="Lathro N.S."/>
            <person name="Cablanmian A."/>
            <person name="Kra A."/>
            <person name="Vergnaud G."/>
            <person name="Pourcel C."/>
        </authorList>
    </citation>
    <scope>NUCLEOTIDE SEQUENCE [LARGE SCALE GENOMIC DNA]</scope>
</reference>
<dbReference type="RefSeq" id="YP_009044342.1">
    <property type="nucleotide sequence ID" value="NC_024381.1"/>
</dbReference>